<keyword evidence="3" id="KW-1185">Reference proteome</keyword>
<evidence type="ECO:0000313" key="2">
    <source>
        <dbReference type="EMBL" id="MBO0935265.1"/>
    </source>
</evidence>
<comment type="caution">
    <text evidence="2">The sequence shown here is derived from an EMBL/GenBank/DDBJ whole genome shotgun (WGS) entry which is preliminary data.</text>
</comment>
<sequence length="1430" mass="148980">MKKRYSFFVLLISLLLPFSGWTQTIGYPVVPAGNPCAGSVISVSFTTSGSFATDNTFRAQLSSDYGNSFIDLPGSFVSSPASVTLPASLNTINSYVIRIVAQKPLVFSSSSSSFMANRTPTAQLTGSSTEGEPVNPYTPVNLRVSLSGGGSYTLTLQDSTRIVNYDVYSSSFAIPVAPARTTTYRLARVQNSCGTGPASGSAIVSVNPVGFRLLSTNGEAVCYGKQLPVYYSADGPLPPNTTFEGELVGLSSTDQTIPVKVSGTASPLLVTLPTPLETNPAASYRLRIFSRSAGLSAWYRDRSLFTFDAPPRLSLTGPGGVPFGGQATLTLSATSLSGGDVLLSDGQVVSVFGNRGGYGTQALVTVKPGVTTSYSIVSFAGACADGISYDSRAARVQVGPGLRIDSLSTSEVCAGQPVTLYYTASPGYSPPSNLQVRFDNGSPADVVATKPGQLVFTSPVSTTPVQSQEIRLTFKDRADSVLSKAALPLRIKTKASFSFSYPTYLQSSPGYNSLGYTITGGGNTTVLLNTGVRLSLMDRDFSGPILSMGGSIEVIVAGTTTFSVASVSNECGGIASDKTTTVTVQNSGVLSTGVTLRSASTVGNTIYTSCPGAQVWLNATPTGTFGPNNQFRLELSDGLGTFITTPLMSLTKTEPISLTLPTQNGYYRVRVATTDPVTRSTEITYYVDYAPLSAGVTLQAPSGISTAGSSVTVVAGQTVKALYTILGRGPFTYELADGRRGILRNNTIQTTYQPTVNTTYAIKRVTDGCGLSTTSTSSQQVNVVATLLTTGNAGISACVQTPLLVPFKHVGNVPTSVSYVVQVSDDQLTWTTLPTSGLVSPLTATLSPSLANKSVYYRVAYQDNGLVAGLAAPTKLLIRSTPTVALTGPNNASVVQLDRSLSTTVQLNVTDPYTEASVVVSNGKTVYPVSIFGPGGAVFVTQPGTFSIVSAYNTCGYGTGQGSVTISEKPYLAQLRLSKYQACVGEAVSFTYVAAGDYEAGNKLSFALVPSGIMSGSAVALGESTALSGVVSFSLNPALQAGSYYVRVETSAPKTTLYGFTLDVDGPISATLLSGTRVVYANDPSFIRVVGSNARPYSLTLAGPGSQSVIAAFSGLTDIPVTLTQSGSYSIVGVSNVCGPGRATGSASFSVLPDASVTIRPELFGGPYCTGRQYIVYLRTTGVFSTTNAFTAYLFDSTGSSQQVLPTLSSPTQITVTILATLPVGDRYVLRVGSSAPAHLGASLFQPVSIRQSPTGTLSGNSSIFKGDSTKISVALTGTPPWQLTITDLFGPRVFTTTKSPFELIVKPDADIGYRLTDVRDSQCGAGTATGTALVTVAVLLSTEPALPLTVRVFPNPTSAGLQIEGDWPTGSPVAFVLTTATGRQVHESVNTPAGGRLSHRIDLSGQPTGVYILTAEADGRRSQFKVLKQ</sequence>
<feature type="signal peptide" evidence="1">
    <location>
        <begin position="1"/>
        <end position="22"/>
    </location>
</feature>
<dbReference type="Proteomes" id="UP000664034">
    <property type="component" value="Unassembled WGS sequence"/>
</dbReference>
<name>A0A939GEC3_9BACT</name>
<accession>A0A939GEC3</accession>
<dbReference type="InterPro" id="IPR026444">
    <property type="entry name" value="Secre_tail"/>
</dbReference>
<gene>
    <name evidence="2" type="ORF">J2I47_01765</name>
</gene>
<dbReference type="EMBL" id="JAFMYV010000001">
    <property type="protein sequence ID" value="MBO0935265.1"/>
    <property type="molecule type" value="Genomic_DNA"/>
</dbReference>
<feature type="chain" id="PRO_5037589935" evidence="1">
    <location>
        <begin position="23"/>
        <end position="1430"/>
    </location>
</feature>
<proteinExistence type="predicted"/>
<keyword evidence="1" id="KW-0732">Signal</keyword>
<protein>
    <submittedName>
        <fullName evidence="2">T9SS type A sorting domain-containing protein</fullName>
    </submittedName>
</protein>
<evidence type="ECO:0000313" key="3">
    <source>
        <dbReference type="Proteomes" id="UP000664034"/>
    </source>
</evidence>
<dbReference type="NCBIfam" id="TIGR04183">
    <property type="entry name" value="Por_Secre_tail"/>
    <property type="match status" value="1"/>
</dbReference>
<evidence type="ECO:0000256" key="1">
    <source>
        <dbReference type="SAM" id="SignalP"/>
    </source>
</evidence>
<dbReference type="RefSeq" id="WP_207362826.1">
    <property type="nucleotide sequence ID" value="NZ_JAFMYV010000001.1"/>
</dbReference>
<reference evidence="2" key="1">
    <citation type="submission" date="2021-03" db="EMBL/GenBank/DDBJ databases">
        <title>Fibrella sp. HMF5335 genome sequencing and assembly.</title>
        <authorList>
            <person name="Kang H."/>
            <person name="Kim H."/>
            <person name="Bae S."/>
            <person name="Joh K."/>
        </authorList>
    </citation>
    <scope>NUCLEOTIDE SEQUENCE</scope>
    <source>
        <strain evidence="2">HMF5335</strain>
    </source>
</reference>
<organism evidence="2 3">
    <name type="scientific">Fibrella rubiginis</name>
    <dbReference type="NCBI Taxonomy" id="2817060"/>
    <lineage>
        <taxon>Bacteria</taxon>
        <taxon>Pseudomonadati</taxon>
        <taxon>Bacteroidota</taxon>
        <taxon>Cytophagia</taxon>
        <taxon>Cytophagales</taxon>
        <taxon>Spirosomataceae</taxon>
        <taxon>Fibrella</taxon>
    </lineage>
</organism>